<dbReference type="PROSITE" id="PS01232">
    <property type="entry name" value="PNP_UDP_1"/>
    <property type="match status" value="1"/>
</dbReference>
<dbReference type="InterPro" id="IPR035994">
    <property type="entry name" value="Nucleoside_phosphorylase_sf"/>
</dbReference>
<evidence type="ECO:0000256" key="9">
    <source>
        <dbReference type="ARBA" id="ARBA00048447"/>
    </source>
</evidence>
<proteinExistence type="inferred from homology"/>
<evidence type="ECO:0000313" key="13">
    <source>
        <dbReference type="Proteomes" id="UP000886804"/>
    </source>
</evidence>
<keyword evidence="7 10" id="KW-0328">Glycosyltransferase</keyword>
<evidence type="ECO:0000256" key="7">
    <source>
        <dbReference type="ARBA" id="ARBA00022676"/>
    </source>
</evidence>
<comment type="function">
    <text evidence="10">Catalyzes the reversible phosphorylytic cleavage of uridine to uracil and ribose-1-phosphate.</text>
</comment>
<dbReference type="InterPro" id="IPR000845">
    <property type="entry name" value="Nucleoside_phosphorylase_d"/>
</dbReference>
<dbReference type="PANTHER" id="PTHR43691:SF13">
    <property type="entry name" value="URIDINE PHOSPHORYLASE"/>
    <property type="match status" value="1"/>
</dbReference>
<dbReference type="Proteomes" id="UP000886804">
    <property type="component" value="Unassembled WGS sequence"/>
</dbReference>
<dbReference type="NCBIfam" id="TIGR01718">
    <property type="entry name" value="Uridine-psphlse"/>
    <property type="match status" value="1"/>
</dbReference>
<keyword evidence="8 10" id="KW-0808">Transferase</keyword>
<name>A0A9D2L7M7_9FIRM</name>
<dbReference type="SUPFAM" id="SSF53167">
    <property type="entry name" value="Purine and uridine phosphorylases"/>
    <property type="match status" value="1"/>
</dbReference>
<dbReference type="InterPro" id="IPR010058">
    <property type="entry name" value="Uridine_phosphorylase"/>
</dbReference>
<evidence type="ECO:0000256" key="1">
    <source>
        <dbReference type="ARBA" id="ARBA00004496"/>
    </source>
</evidence>
<dbReference type="CDD" id="cd17767">
    <property type="entry name" value="UP_EcUdp-like"/>
    <property type="match status" value="1"/>
</dbReference>
<dbReference type="PANTHER" id="PTHR43691">
    <property type="entry name" value="URIDINE PHOSPHORYLASE"/>
    <property type="match status" value="1"/>
</dbReference>
<sequence>MVNYSENEKLYHIQVAPGACGKYVILPGDPGRCEKIAAYLEHPQLTAHNREYVTYTGTLENVPVSVTSTGIGGASAAIAIQELSMCGAHTFIRVGTAGGIDISVKSGDIVIANGAVRMEGTSKEYAPIEWPAVADFDVVSALVQAAKKLDLSYHVGVAQCKDSFYGQHDPDSMPVGYELKAKWNAWKMLGCKCSEMESAALFTVSNVLRARAGAVLQILGNQERAAAGLENPITHDTDRAIRTAVEAVRILILQDLAGQQK</sequence>
<protein>
    <recommendedName>
        <fullName evidence="5 10">Uridine phosphorylase</fullName>
        <ecNumber evidence="4 10">2.4.2.3</ecNumber>
    </recommendedName>
</protein>
<comment type="pathway">
    <text evidence="2 10">Pyrimidine metabolism; UMP biosynthesis via salvage pathway; uracil from uridine (phosphorylase route): step 1/1.</text>
</comment>
<dbReference type="GO" id="GO:0009164">
    <property type="term" value="P:nucleoside catabolic process"/>
    <property type="evidence" value="ECO:0007669"/>
    <property type="project" value="UniProtKB-ARBA"/>
</dbReference>
<dbReference type="GO" id="GO:0009166">
    <property type="term" value="P:nucleotide catabolic process"/>
    <property type="evidence" value="ECO:0007669"/>
    <property type="project" value="InterPro"/>
</dbReference>
<dbReference type="EC" id="2.4.2.3" evidence="4 10"/>
<reference evidence="12" key="2">
    <citation type="submission" date="2021-04" db="EMBL/GenBank/DDBJ databases">
        <authorList>
            <person name="Gilroy R."/>
        </authorList>
    </citation>
    <scope>NUCLEOTIDE SEQUENCE</scope>
    <source>
        <strain evidence="12">CHK188-4685</strain>
    </source>
</reference>
<evidence type="ECO:0000256" key="8">
    <source>
        <dbReference type="ARBA" id="ARBA00022679"/>
    </source>
</evidence>
<evidence type="ECO:0000256" key="6">
    <source>
        <dbReference type="ARBA" id="ARBA00022490"/>
    </source>
</evidence>
<comment type="similarity">
    <text evidence="3 10">Belongs to the PNP/UDP phosphorylase family.</text>
</comment>
<evidence type="ECO:0000256" key="4">
    <source>
        <dbReference type="ARBA" id="ARBA00011888"/>
    </source>
</evidence>
<evidence type="ECO:0000256" key="2">
    <source>
        <dbReference type="ARBA" id="ARBA00004825"/>
    </source>
</evidence>
<evidence type="ECO:0000259" key="11">
    <source>
        <dbReference type="Pfam" id="PF01048"/>
    </source>
</evidence>
<evidence type="ECO:0000313" key="12">
    <source>
        <dbReference type="EMBL" id="HJB07527.1"/>
    </source>
</evidence>
<dbReference type="AlphaFoldDB" id="A0A9D2L7M7"/>
<dbReference type="GO" id="GO:0005829">
    <property type="term" value="C:cytosol"/>
    <property type="evidence" value="ECO:0007669"/>
    <property type="project" value="TreeGrafter"/>
</dbReference>
<dbReference type="Pfam" id="PF01048">
    <property type="entry name" value="PNP_UDP_1"/>
    <property type="match status" value="1"/>
</dbReference>
<comment type="catalytic activity">
    <reaction evidence="9 10">
        <text>uridine + phosphate = alpha-D-ribose 1-phosphate + uracil</text>
        <dbReference type="Rhea" id="RHEA:24388"/>
        <dbReference type="ChEBI" id="CHEBI:16704"/>
        <dbReference type="ChEBI" id="CHEBI:17568"/>
        <dbReference type="ChEBI" id="CHEBI:43474"/>
        <dbReference type="ChEBI" id="CHEBI:57720"/>
        <dbReference type="EC" id="2.4.2.3"/>
    </reaction>
</comment>
<evidence type="ECO:0000256" key="5">
    <source>
        <dbReference type="ARBA" id="ARBA00021980"/>
    </source>
</evidence>
<dbReference type="GO" id="GO:0004850">
    <property type="term" value="F:uridine phosphorylase activity"/>
    <property type="evidence" value="ECO:0007669"/>
    <property type="project" value="UniProtKB-EC"/>
</dbReference>
<evidence type="ECO:0000256" key="10">
    <source>
        <dbReference type="RuleBase" id="RU361131"/>
    </source>
</evidence>
<reference evidence="12" key="1">
    <citation type="journal article" date="2021" name="PeerJ">
        <title>Extensive microbial diversity within the chicken gut microbiome revealed by metagenomics and culture.</title>
        <authorList>
            <person name="Gilroy R."/>
            <person name="Ravi A."/>
            <person name="Getino M."/>
            <person name="Pursley I."/>
            <person name="Horton D.L."/>
            <person name="Alikhan N.F."/>
            <person name="Baker D."/>
            <person name="Gharbi K."/>
            <person name="Hall N."/>
            <person name="Watson M."/>
            <person name="Adriaenssens E.M."/>
            <person name="Foster-Nyarko E."/>
            <person name="Jarju S."/>
            <person name="Secka A."/>
            <person name="Antonio M."/>
            <person name="Oren A."/>
            <person name="Chaudhuri R.R."/>
            <person name="La Ragione R."/>
            <person name="Hildebrand F."/>
            <person name="Pallen M.J."/>
        </authorList>
    </citation>
    <scope>NUCLEOTIDE SEQUENCE</scope>
    <source>
        <strain evidence="12">CHK188-4685</strain>
    </source>
</reference>
<gene>
    <name evidence="12" type="primary">udp</name>
    <name evidence="12" type="ORF">H9716_06615</name>
</gene>
<accession>A0A9D2L7M7</accession>
<evidence type="ECO:0000256" key="3">
    <source>
        <dbReference type="ARBA" id="ARBA00010456"/>
    </source>
</evidence>
<keyword evidence="6" id="KW-0963">Cytoplasm</keyword>
<feature type="domain" description="Nucleoside phosphorylase" evidence="11">
    <location>
        <begin position="22"/>
        <end position="237"/>
    </location>
</feature>
<organism evidence="12 13">
    <name type="scientific">Candidatus Enterocloster faecavium</name>
    <dbReference type="NCBI Taxonomy" id="2838560"/>
    <lineage>
        <taxon>Bacteria</taxon>
        <taxon>Bacillati</taxon>
        <taxon>Bacillota</taxon>
        <taxon>Clostridia</taxon>
        <taxon>Lachnospirales</taxon>
        <taxon>Lachnospiraceae</taxon>
        <taxon>Enterocloster</taxon>
    </lineage>
</organism>
<dbReference type="EMBL" id="DWYS01000081">
    <property type="protein sequence ID" value="HJB07527.1"/>
    <property type="molecule type" value="Genomic_DNA"/>
</dbReference>
<comment type="subcellular location">
    <subcellularLocation>
        <location evidence="1">Cytoplasm</location>
    </subcellularLocation>
</comment>
<dbReference type="Gene3D" id="3.40.50.1580">
    <property type="entry name" value="Nucleoside phosphorylase domain"/>
    <property type="match status" value="1"/>
</dbReference>
<dbReference type="InterPro" id="IPR018016">
    <property type="entry name" value="Nucleoside_phosphorylase_CS"/>
</dbReference>
<comment type="caution">
    <text evidence="12">The sequence shown here is derived from an EMBL/GenBank/DDBJ whole genome shotgun (WGS) entry which is preliminary data.</text>
</comment>